<evidence type="ECO:0000313" key="2">
    <source>
        <dbReference type="Proteomes" id="UP000253919"/>
    </source>
</evidence>
<dbReference type="AlphaFoldDB" id="A0A369QMQ4"/>
<proteinExistence type="predicted"/>
<reference evidence="1 2" key="1">
    <citation type="submission" date="2018-04" db="EMBL/GenBank/DDBJ databases">
        <title>Adhaeribacter sp. HMF7616 genome sequencing and assembly.</title>
        <authorList>
            <person name="Kang H."/>
            <person name="Kang J."/>
            <person name="Cha I."/>
            <person name="Kim H."/>
            <person name="Joh K."/>
        </authorList>
    </citation>
    <scope>NUCLEOTIDE SEQUENCE [LARGE SCALE GENOMIC DNA]</scope>
    <source>
        <strain evidence="1 2">HMF7616</strain>
    </source>
</reference>
<name>A0A369QMQ4_9BACT</name>
<accession>A0A369QMQ4</accession>
<keyword evidence="2" id="KW-1185">Reference proteome</keyword>
<sequence>MYGIILLNLGKVEGWFLLYVFTAFTWSREPAPYAGAILFAGFKYCLMAGLENPSACGKLKTGEEMRLLLFSSFLAPLRSAPHRNTGRPSIAKRVSLLLATAFKYLSKKN</sequence>
<gene>
    <name evidence="1" type="ORF">AHMF7616_04844</name>
</gene>
<comment type="caution">
    <text evidence="1">The sequence shown here is derived from an EMBL/GenBank/DDBJ whole genome shotgun (WGS) entry which is preliminary data.</text>
</comment>
<protein>
    <submittedName>
        <fullName evidence="1">Uncharacterized protein</fullName>
    </submittedName>
</protein>
<evidence type="ECO:0000313" key="1">
    <source>
        <dbReference type="EMBL" id="RDC66213.1"/>
    </source>
</evidence>
<dbReference type="EMBL" id="QASA01000001">
    <property type="protein sequence ID" value="RDC66213.1"/>
    <property type="molecule type" value="Genomic_DNA"/>
</dbReference>
<dbReference type="Proteomes" id="UP000253919">
    <property type="component" value="Unassembled WGS sequence"/>
</dbReference>
<organism evidence="1 2">
    <name type="scientific">Adhaeribacter pallidiroseus</name>
    <dbReference type="NCBI Taxonomy" id="2072847"/>
    <lineage>
        <taxon>Bacteria</taxon>
        <taxon>Pseudomonadati</taxon>
        <taxon>Bacteroidota</taxon>
        <taxon>Cytophagia</taxon>
        <taxon>Cytophagales</taxon>
        <taxon>Hymenobacteraceae</taxon>
        <taxon>Adhaeribacter</taxon>
    </lineage>
</organism>